<dbReference type="Proteomes" id="UP001565474">
    <property type="component" value="Unassembled WGS sequence"/>
</dbReference>
<accession>A0ABV4GJE1</accession>
<feature type="compositionally biased region" description="Pro residues" evidence="1">
    <location>
        <begin position="175"/>
        <end position="186"/>
    </location>
</feature>
<name>A0ABV4GJE1_9BRAD</name>
<sequence length="186" mass="20558">MLLPVRLGGSTILSVTDRSRGPSGDEATRHPIRQGVDQIRSGRFESSIRSLSDTDIFYWPCGDAETLARHQWYCLYRSCPLSSGNSTIRLGLLLSPTPFRTAPKTPTQLLLSLEARLATKRASCRSTFLLDYEPLFCQLPAARDRPVGASNSSCLLKGVCPRRSLPVSRREHARPQPPTPTAEPQP</sequence>
<proteinExistence type="predicted"/>
<gene>
    <name evidence="2" type="ORF">ABH992_004461</name>
</gene>
<comment type="caution">
    <text evidence="2">The sequence shown here is derived from an EMBL/GenBank/DDBJ whole genome shotgun (WGS) entry which is preliminary data.</text>
</comment>
<evidence type="ECO:0000256" key="1">
    <source>
        <dbReference type="SAM" id="MobiDB-lite"/>
    </source>
</evidence>
<protein>
    <submittedName>
        <fullName evidence="2">Uncharacterized protein</fullName>
    </submittedName>
</protein>
<evidence type="ECO:0000313" key="3">
    <source>
        <dbReference type="Proteomes" id="UP001565474"/>
    </source>
</evidence>
<reference evidence="2 3" key="1">
    <citation type="submission" date="2024-07" db="EMBL/GenBank/DDBJ databases">
        <title>Genomic Encyclopedia of Type Strains, Phase V (KMG-V): Genome sequencing to study the core and pangenomes of soil and plant-associated prokaryotes.</title>
        <authorList>
            <person name="Whitman W."/>
        </authorList>
    </citation>
    <scope>NUCLEOTIDE SEQUENCE [LARGE SCALE GENOMIC DNA]</scope>
    <source>
        <strain evidence="2 3">USDA 222</strain>
    </source>
</reference>
<dbReference type="EMBL" id="JBGBZN010000002">
    <property type="protein sequence ID" value="MEY9472062.1"/>
    <property type="molecule type" value="Genomic_DNA"/>
</dbReference>
<keyword evidence="3" id="KW-1185">Reference proteome</keyword>
<organism evidence="2 3">
    <name type="scientific">Bradyrhizobium yuanmingense</name>
    <dbReference type="NCBI Taxonomy" id="108015"/>
    <lineage>
        <taxon>Bacteria</taxon>
        <taxon>Pseudomonadati</taxon>
        <taxon>Pseudomonadota</taxon>
        <taxon>Alphaproteobacteria</taxon>
        <taxon>Hyphomicrobiales</taxon>
        <taxon>Nitrobacteraceae</taxon>
        <taxon>Bradyrhizobium</taxon>
    </lineage>
</organism>
<evidence type="ECO:0000313" key="2">
    <source>
        <dbReference type="EMBL" id="MEY9472062.1"/>
    </source>
</evidence>
<feature type="region of interest" description="Disordered" evidence="1">
    <location>
        <begin position="166"/>
        <end position="186"/>
    </location>
</feature>